<reference evidence="4" key="2">
    <citation type="submission" date="2015-01" db="EMBL/GenBank/DDBJ databases">
        <title>Evolutionary Origins and Diversification of the Mycorrhizal Mutualists.</title>
        <authorList>
            <consortium name="DOE Joint Genome Institute"/>
            <consortium name="Mycorrhizal Genomics Consortium"/>
            <person name="Kohler A."/>
            <person name="Kuo A."/>
            <person name="Nagy L.G."/>
            <person name="Floudas D."/>
            <person name="Copeland A."/>
            <person name="Barry K.W."/>
            <person name="Cichocki N."/>
            <person name="Veneault-Fourrey C."/>
            <person name="LaButti K."/>
            <person name="Lindquist E.A."/>
            <person name="Lipzen A."/>
            <person name="Lundell T."/>
            <person name="Morin E."/>
            <person name="Murat C."/>
            <person name="Riley R."/>
            <person name="Ohm R."/>
            <person name="Sun H."/>
            <person name="Tunlid A."/>
            <person name="Henrissat B."/>
            <person name="Grigoriev I.V."/>
            <person name="Hibbett D.S."/>
            <person name="Martin F."/>
        </authorList>
    </citation>
    <scope>NUCLEOTIDE SEQUENCE [LARGE SCALE GENOMIC DNA]</scope>
    <source>
        <strain evidence="4">441</strain>
    </source>
</reference>
<feature type="compositionally biased region" description="Polar residues" evidence="1">
    <location>
        <begin position="259"/>
        <end position="269"/>
    </location>
</feature>
<reference evidence="3 4" key="1">
    <citation type="submission" date="2014-04" db="EMBL/GenBank/DDBJ databases">
        <authorList>
            <consortium name="DOE Joint Genome Institute"/>
            <person name="Kuo A."/>
            <person name="Kohler A."/>
            <person name="Costa M.D."/>
            <person name="Nagy L.G."/>
            <person name="Floudas D."/>
            <person name="Copeland A."/>
            <person name="Barry K.W."/>
            <person name="Cichocki N."/>
            <person name="Veneault-Fourrey C."/>
            <person name="LaButti K."/>
            <person name="Lindquist E.A."/>
            <person name="Lipzen A."/>
            <person name="Lundell T."/>
            <person name="Morin E."/>
            <person name="Murat C."/>
            <person name="Sun H."/>
            <person name="Tunlid A."/>
            <person name="Henrissat B."/>
            <person name="Grigoriev I.V."/>
            <person name="Hibbett D.S."/>
            <person name="Martin F."/>
            <person name="Nordberg H.P."/>
            <person name="Cantor M.N."/>
            <person name="Hua S.X."/>
        </authorList>
    </citation>
    <scope>NUCLEOTIDE SEQUENCE [LARGE SCALE GENOMIC DNA]</scope>
    <source>
        <strain evidence="3 4">441</strain>
    </source>
</reference>
<evidence type="ECO:0000313" key="3">
    <source>
        <dbReference type="EMBL" id="KIK21690.1"/>
    </source>
</evidence>
<dbReference type="OrthoDB" id="2685591at2759"/>
<feature type="transmembrane region" description="Helical" evidence="2">
    <location>
        <begin position="386"/>
        <end position="407"/>
    </location>
</feature>
<dbReference type="EMBL" id="KN833748">
    <property type="protein sequence ID" value="KIK21690.1"/>
    <property type="molecule type" value="Genomic_DNA"/>
</dbReference>
<dbReference type="AlphaFoldDB" id="A0A0C9YAD5"/>
<protein>
    <submittedName>
        <fullName evidence="3">Uncharacterized protein</fullName>
    </submittedName>
</protein>
<dbReference type="HOGENOM" id="CLU_014768_0_0_1"/>
<gene>
    <name evidence="3" type="ORF">PISMIDRAFT_12093</name>
</gene>
<proteinExistence type="predicted"/>
<evidence type="ECO:0000256" key="1">
    <source>
        <dbReference type="SAM" id="MobiDB-lite"/>
    </source>
</evidence>
<evidence type="ECO:0000256" key="2">
    <source>
        <dbReference type="SAM" id="Phobius"/>
    </source>
</evidence>
<keyword evidence="2" id="KW-1133">Transmembrane helix</keyword>
<name>A0A0C9YAD5_9AGAM</name>
<keyword evidence="2" id="KW-0812">Transmembrane</keyword>
<dbReference type="Proteomes" id="UP000054018">
    <property type="component" value="Unassembled WGS sequence"/>
</dbReference>
<organism evidence="3 4">
    <name type="scientific">Pisolithus microcarpus 441</name>
    <dbReference type="NCBI Taxonomy" id="765257"/>
    <lineage>
        <taxon>Eukaryota</taxon>
        <taxon>Fungi</taxon>
        <taxon>Dikarya</taxon>
        <taxon>Basidiomycota</taxon>
        <taxon>Agaricomycotina</taxon>
        <taxon>Agaricomycetes</taxon>
        <taxon>Agaricomycetidae</taxon>
        <taxon>Boletales</taxon>
        <taxon>Sclerodermatineae</taxon>
        <taxon>Pisolithaceae</taxon>
        <taxon>Pisolithus</taxon>
    </lineage>
</organism>
<accession>A0A0C9YAD5</accession>
<sequence length="712" mass="78842">MAFQHTDLENGGSGKASFERRNPFMVTAITSLYSSPFAEGFNVGQRQAAIRALLRYGVHEDGMHHHVKSPGGLHLAYAAFNPVDKTEGKIIHRTDLIEASLGDVFDAITLQDRLDGRLSVLVRCPGSDTISAEELAVDVYVTPREILENERVHGNSAMLVQAFCQEFSVPHLQRFTERCKIESIRAPKPRCADSITLSRPNHLPPSVNPDSSQILCVAFNPEAKPGVEEDERHLSPSTAIRETVKFVPSIKKPQPPGTPTASLRQHSTHQCHPADAFLNAANTLSLDPTPLSISPDQSAPSSPLISIGPNTDAVLDRFSLGDEVLPRLHVLVGTVHSSHWEVVLRAKPWNLTYEQASNLSRALLADIKGTPEFRIMMQTTYPTLSALLRILGVATLSGVLYILFLMVPNITGSYPLHPTVEYCHASGDLLPLLLMVIQTFYSSKSTAQRVQPKARPQIKVILSANAHVALKLNQHDKAERFKKDLDDAWQSLDKVTKTLASKHHKSIWHVENDLHLGHMKFHSRHSKISAWNAFCWKKGHTMNWSNESVAGSKGTLLDLVRESRMEYHELSAKDKNRLIEEFSEFREAKAIGVHVTTKSKINDITHTLKAVENELHNLKLRTGVETVLYATWGTTDLPLQGVAFATEGVVDFMGSVMGIDTQDLVSKLEGFAVRGIKGAAENHQQCVSNIRAAIRNVINCQLRGYPPNLLYG</sequence>
<evidence type="ECO:0000313" key="4">
    <source>
        <dbReference type="Proteomes" id="UP000054018"/>
    </source>
</evidence>
<keyword evidence="2" id="KW-0472">Membrane</keyword>
<feature type="region of interest" description="Disordered" evidence="1">
    <location>
        <begin position="249"/>
        <end position="269"/>
    </location>
</feature>
<keyword evidence="4" id="KW-1185">Reference proteome</keyword>